<dbReference type="Proteomes" id="UP001303701">
    <property type="component" value="Chromosome"/>
</dbReference>
<keyword evidence="3" id="KW-0732">Signal</keyword>
<feature type="domain" description="Periplasmic binding protein" evidence="5">
    <location>
        <begin position="96"/>
        <end position="347"/>
    </location>
</feature>
<dbReference type="InterPro" id="IPR025997">
    <property type="entry name" value="SBP_2_dom"/>
</dbReference>
<dbReference type="PANTHER" id="PTHR46847:SF1">
    <property type="entry name" value="D-ALLOSE-BINDING PERIPLASMIC PROTEIN-RELATED"/>
    <property type="match status" value="1"/>
</dbReference>
<reference evidence="6 7" key="1">
    <citation type="submission" date="2023-09" db="EMBL/GenBank/DDBJ databases">
        <title>Different Types of Thermotolerant Ring-Cleaving Dioxygenases derived from Aeribacillus composti HB-1 applied for multiple aromatic hydrocarbons removal.</title>
        <authorList>
            <person name="Cao L."/>
            <person name="Li M."/>
            <person name="Ma T."/>
        </authorList>
    </citation>
    <scope>NUCLEOTIDE SEQUENCE [LARGE SCALE GENOMIC DNA]</scope>
    <source>
        <strain evidence="6 7">HB-1</strain>
    </source>
</reference>
<dbReference type="Pfam" id="PF13407">
    <property type="entry name" value="Peripla_BP_4"/>
    <property type="match status" value="1"/>
</dbReference>
<dbReference type="SUPFAM" id="SSF53822">
    <property type="entry name" value="Periplasmic binding protein-like I"/>
    <property type="match status" value="1"/>
</dbReference>
<dbReference type="EMBL" id="CP134501">
    <property type="protein sequence ID" value="WNF32051.1"/>
    <property type="molecule type" value="Genomic_DNA"/>
</dbReference>
<keyword evidence="4" id="KW-1133">Transmembrane helix</keyword>
<dbReference type="RefSeq" id="WP_261308723.1">
    <property type="nucleotide sequence ID" value="NZ_CP134501.1"/>
</dbReference>
<proteinExistence type="inferred from homology"/>
<accession>A0ABY9W7C4</accession>
<evidence type="ECO:0000256" key="3">
    <source>
        <dbReference type="ARBA" id="ARBA00022729"/>
    </source>
</evidence>
<evidence type="ECO:0000313" key="7">
    <source>
        <dbReference type="Proteomes" id="UP001303701"/>
    </source>
</evidence>
<sequence length="371" mass="41929">MKNKKEIALVYNNINRYKACRLSKYLIGLTVNGYNLFELKVKYMSNKRWTLTFLFLIILFLYVFIQFIWTSKQMEETVEALDKRVSLHEEPPHFILIAQEFDNPYWRKVEKGAQDAAKKFQVEVEYVAPLRTSIEEQIKLLEKAIASKVDGIIVQSLDEEAFTPIINKAISKNIPIITIDTDAKASRRLSYVGTDNFAAGQLLGKTVVDMTTGQHKIGVIIGSESSDNQQERLDGFLSVIKQHPRLEVVEVQASNISRIQASIQADIMLRKYPDISVMVGTSALDAIGMTVAVKNLQRSDIQIFGFDDVEETLLAIKKGEITATIIQKPYEMGFIAVQLMSKHLQGQPIPNVYFTSSKKVDASNVQMEVTP</sequence>
<keyword evidence="4" id="KW-0812">Transmembrane</keyword>
<dbReference type="Gene3D" id="3.40.50.2300">
    <property type="match status" value="2"/>
</dbReference>
<evidence type="ECO:0000313" key="6">
    <source>
        <dbReference type="EMBL" id="WNF32051.1"/>
    </source>
</evidence>
<evidence type="ECO:0000256" key="1">
    <source>
        <dbReference type="ARBA" id="ARBA00004196"/>
    </source>
</evidence>
<dbReference type="CDD" id="cd06314">
    <property type="entry name" value="PBP1_tmGBP"/>
    <property type="match status" value="1"/>
</dbReference>
<comment type="subcellular location">
    <subcellularLocation>
        <location evidence="1">Cell envelope</location>
    </subcellularLocation>
</comment>
<evidence type="ECO:0000259" key="5">
    <source>
        <dbReference type="Pfam" id="PF13407"/>
    </source>
</evidence>
<feature type="transmembrane region" description="Helical" evidence="4">
    <location>
        <begin position="49"/>
        <end position="69"/>
    </location>
</feature>
<evidence type="ECO:0000256" key="2">
    <source>
        <dbReference type="ARBA" id="ARBA00007639"/>
    </source>
</evidence>
<comment type="similarity">
    <text evidence="2">Belongs to the bacterial solute-binding protein 2 family.</text>
</comment>
<gene>
    <name evidence="6" type="ORF">RI196_12250</name>
</gene>
<keyword evidence="4" id="KW-0472">Membrane</keyword>
<organism evidence="6 7">
    <name type="scientific">Aeribacillus composti</name>
    <dbReference type="NCBI Taxonomy" id="1868734"/>
    <lineage>
        <taxon>Bacteria</taxon>
        <taxon>Bacillati</taxon>
        <taxon>Bacillota</taxon>
        <taxon>Bacilli</taxon>
        <taxon>Bacillales</taxon>
        <taxon>Bacillaceae</taxon>
        <taxon>Aeribacillus</taxon>
    </lineage>
</organism>
<dbReference type="InterPro" id="IPR028082">
    <property type="entry name" value="Peripla_BP_I"/>
</dbReference>
<keyword evidence="7" id="KW-1185">Reference proteome</keyword>
<dbReference type="GeneID" id="301126756"/>
<evidence type="ECO:0000256" key="4">
    <source>
        <dbReference type="SAM" id="Phobius"/>
    </source>
</evidence>
<dbReference type="PANTHER" id="PTHR46847">
    <property type="entry name" value="D-ALLOSE-BINDING PERIPLASMIC PROTEIN-RELATED"/>
    <property type="match status" value="1"/>
</dbReference>
<protein>
    <submittedName>
        <fullName evidence="6">Sugar-binding protein</fullName>
    </submittedName>
</protein>
<name>A0ABY9W7C4_9BACI</name>